<dbReference type="InterPro" id="IPR033113">
    <property type="entry name" value="PLA2_histidine"/>
</dbReference>
<reference evidence="5" key="2">
    <citation type="submission" date="2025-08" db="UniProtKB">
        <authorList>
            <consortium name="RefSeq"/>
        </authorList>
    </citation>
    <scope>IDENTIFICATION</scope>
    <source>
        <tissue evidence="5">Leaf</tissue>
    </source>
</reference>
<dbReference type="InterPro" id="IPR036444">
    <property type="entry name" value="PLipase_A2_dom_sf"/>
</dbReference>
<reference evidence="4" key="1">
    <citation type="journal article" date="2014" name="Nat. Commun.">
        <title>The emerging biofuel crop Camelina sativa retains a highly undifferentiated hexaploid genome structure.</title>
        <authorList>
            <person name="Kagale S."/>
            <person name="Koh C."/>
            <person name="Nixon J."/>
            <person name="Bollina V."/>
            <person name="Clarke W.E."/>
            <person name="Tuteja R."/>
            <person name="Spillane C."/>
            <person name="Robinson S.J."/>
            <person name="Links M.G."/>
            <person name="Clarke C."/>
            <person name="Higgins E.E."/>
            <person name="Huebert T."/>
            <person name="Sharpe A.G."/>
            <person name="Parkin I.A."/>
        </authorList>
    </citation>
    <scope>NUCLEOTIDE SEQUENCE [LARGE SCALE GENOMIC DNA]</scope>
    <source>
        <strain evidence="4">cv. DH55</strain>
    </source>
</reference>
<dbReference type="CDD" id="cd04706">
    <property type="entry name" value="PLA2_plant"/>
    <property type="match status" value="1"/>
</dbReference>
<feature type="signal peptide" evidence="3">
    <location>
        <begin position="1"/>
        <end position="25"/>
    </location>
</feature>
<keyword evidence="2" id="KW-0964">Secreted</keyword>
<comment type="subcellular location">
    <subcellularLocation>
        <location evidence="1">Secreted</location>
    </subcellularLocation>
</comment>
<sequence length="193" mass="20876">MICGGALARIASGLTAFLLLAVVHSEGKCSKTCIVQNCNSLIIRYGKYCGIGYFGCPGEKPCDDLDACCMTHDNCVDLKGMTYVNCHKQFKRCVNKLSRSIKKSNGQKIGFSEQCPYSTVIPTVYNGMNYGIFFSKIGNILKPPMLGSTPLVEVDLSRSKVDIKDGLGTLNQGLQIKEGSKVYASLNMSSSTS</sequence>
<evidence type="ECO:0000256" key="3">
    <source>
        <dbReference type="SAM" id="SignalP"/>
    </source>
</evidence>
<organism evidence="4 5">
    <name type="scientific">Camelina sativa</name>
    <name type="common">False flax</name>
    <name type="synonym">Myagrum sativum</name>
    <dbReference type="NCBI Taxonomy" id="90675"/>
    <lineage>
        <taxon>Eukaryota</taxon>
        <taxon>Viridiplantae</taxon>
        <taxon>Streptophyta</taxon>
        <taxon>Embryophyta</taxon>
        <taxon>Tracheophyta</taxon>
        <taxon>Spermatophyta</taxon>
        <taxon>Magnoliopsida</taxon>
        <taxon>eudicotyledons</taxon>
        <taxon>Gunneridae</taxon>
        <taxon>Pentapetalae</taxon>
        <taxon>rosids</taxon>
        <taxon>malvids</taxon>
        <taxon>Brassicales</taxon>
        <taxon>Brassicaceae</taxon>
        <taxon>Camelineae</taxon>
        <taxon>Camelina</taxon>
    </lineage>
</organism>
<keyword evidence="3" id="KW-0732">Signal</keyword>
<feature type="chain" id="PRO_5045823271" evidence="3">
    <location>
        <begin position="26"/>
        <end position="193"/>
    </location>
</feature>
<evidence type="ECO:0000256" key="1">
    <source>
        <dbReference type="ARBA" id="ARBA00004613"/>
    </source>
</evidence>
<keyword evidence="4" id="KW-1185">Reference proteome</keyword>
<dbReference type="GeneID" id="104717249"/>
<protein>
    <submittedName>
        <fullName evidence="5">Phospholipase A2-gamma-like</fullName>
    </submittedName>
</protein>
<evidence type="ECO:0000256" key="2">
    <source>
        <dbReference type="ARBA" id="ARBA00022525"/>
    </source>
</evidence>
<gene>
    <name evidence="5" type="primary">LOC104717249</name>
</gene>
<dbReference type="PROSITE" id="PS00118">
    <property type="entry name" value="PA2_HIS"/>
    <property type="match status" value="1"/>
</dbReference>
<dbReference type="Gene3D" id="1.20.90.10">
    <property type="entry name" value="Phospholipase A2 domain"/>
    <property type="match status" value="1"/>
</dbReference>
<name>A0ABM0TY25_CAMSA</name>
<proteinExistence type="predicted"/>
<dbReference type="RefSeq" id="XP_010433095.1">
    <property type="nucleotide sequence ID" value="XM_010434793.2"/>
</dbReference>
<dbReference type="Proteomes" id="UP000694864">
    <property type="component" value="Chromosome 10"/>
</dbReference>
<accession>A0ABM0TY25</accession>
<evidence type="ECO:0000313" key="5">
    <source>
        <dbReference type="RefSeq" id="XP_010433095.1"/>
    </source>
</evidence>
<dbReference type="SUPFAM" id="SSF48619">
    <property type="entry name" value="Phospholipase A2, PLA2"/>
    <property type="match status" value="1"/>
</dbReference>
<evidence type="ECO:0000313" key="4">
    <source>
        <dbReference type="Proteomes" id="UP000694864"/>
    </source>
</evidence>